<feature type="region of interest" description="Disordered" evidence="1">
    <location>
        <begin position="125"/>
        <end position="178"/>
    </location>
</feature>
<name>A0A6S7K6K3_PARCT</name>
<evidence type="ECO:0000256" key="1">
    <source>
        <dbReference type="SAM" id="MobiDB-lite"/>
    </source>
</evidence>
<comment type="caution">
    <text evidence="2">The sequence shown here is derived from an EMBL/GenBank/DDBJ whole genome shotgun (WGS) entry which is preliminary data.</text>
</comment>
<dbReference type="EMBL" id="CACRXK020024090">
    <property type="protein sequence ID" value="CAB4038334.1"/>
    <property type="molecule type" value="Genomic_DNA"/>
</dbReference>
<protein>
    <submittedName>
        <fullName evidence="2">Uncharacterized protein</fullName>
    </submittedName>
</protein>
<dbReference type="AlphaFoldDB" id="A0A6S7K6K3"/>
<feature type="compositionally biased region" description="Basic residues" evidence="1">
    <location>
        <begin position="142"/>
        <end position="154"/>
    </location>
</feature>
<evidence type="ECO:0000313" key="2">
    <source>
        <dbReference type="EMBL" id="CAB4038334.1"/>
    </source>
</evidence>
<reference evidence="2" key="1">
    <citation type="submission" date="2020-04" db="EMBL/GenBank/DDBJ databases">
        <authorList>
            <person name="Alioto T."/>
            <person name="Alioto T."/>
            <person name="Gomez Garrido J."/>
        </authorList>
    </citation>
    <scope>NUCLEOTIDE SEQUENCE</scope>
    <source>
        <strain evidence="2">A484AB</strain>
    </source>
</reference>
<proteinExistence type="predicted"/>
<sequence>MSSLCFLSSPSNLAIAKTIIALQWQHKPANDVGESKAKVKCKKGEVTKTGRELYVQINLQFQKICPVPLAQALVSVPELQLQQEDRKTGLLQEVKVFEVEVVHVHEVLMQVACTSLEVCSSDSSHLNNSSSQNAVPTVSSVNKKKKAGRSKTTHRKEDEELFKHLCDNPDGNGVERKE</sequence>
<keyword evidence="3" id="KW-1185">Reference proteome</keyword>
<accession>A0A6S7K6K3</accession>
<evidence type="ECO:0000313" key="3">
    <source>
        <dbReference type="Proteomes" id="UP001152795"/>
    </source>
</evidence>
<dbReference type="OrthoDB" id="5980153at2759"/>
<feature type="compositionally biased region" description="Basic and acidic residues" evidence="1">
    <location>
        <begin position="155"/>
        <end position="178"/>
    </location>
</feature>
<dbReference type="Proteomes" id="UP001152795">
    <property type="component" value="Unassembled WGS sequence"/>
</dbReference>
<organism evidence="2 3">
    <name type="scientific">Paramuricea clavata</name>
    <name type="common">Red gorgonian</name>
    <name type="synonym">Violescent sea-whip</name>
    <dbReference type="NCBI Taxonomy" id="317549"/>
    <lineage>
        <taxon>Eukaryota</taxon>
        <taxon>Metazoa</taxon>
        <taxon>Cnidaria</taxon>
        <taxon>Anthozoa</taxon>
        <taxon>Octocorallia</taxon>
        <taxon>Malacalcyonacea</taxon>
        <taxon>Plexauridae</taxon>
        <taxon>Paramuricea</taxon>
    </lineage>
</organism>
<gene>
    <name evidence="2" type="ORF">PACLA_8A075330</name>
</gene>